<dbReference type="PROSITE" id="PS51257">
    <property type="entry name" value="PROKAR_LIPOPROTEIN"/>
    <property type="match status" value="1"/>
</dbReference>
<dbReference type="PIRSF" id="PIRSF000137">
    <property type="entry name" value="Alcohol_oxidase"/>
    <property type="match status" value="1"/>
</dbReference>
<dbReference type="RefSeq" id="WP_188770864.1">
    <property type="nucleotide sequence ID" value="NZ_BMHK01000010.1"/>
</dbReference>
<dbReference type="EMBL" id="BMHK01000010">
    <property type="protein sequence ID" value="GGC00746.1"/>
    <property type="molecule type" value="Genomic_DNA"/>
</dbReference>
<evidence type="ECO:0000313" key="10">
    <source>
        <dbReference type="Proteomes" id="UP000608154"/>
    </source>
</evidence>
<feature type="domain" description="Glucose-methanol-choline oxidoreductase N-terminal" evidence="7">
    <location>
        <begin position="86"/>
        <end position="109"/>
    </location>
</feature>
<reference evidence="9" key="2">
    <citation type="submission" date="2020-09" db="EMBL/GenBank/DDBJ databases">
        <authorList>
            <person name="Sun Q."/>
            <person name="Zhou Y."/>
        </authorList>
    </citation>
    <scope>NUCLEOTIDE SEQUENCE</scope>
    <source>
        <strain evidence="9">CGMCC 1.15095</strain>
    </source>
</reference>
<dbReference type="Gene3D" id="3.50.50.60">
    <property type="entry name" value="FAD/NAD(P)-binding domain"/>
    <property type="match status" value="1"/>
</dbReference>
<dbReference type="Pfam" id="PF00732">
    <property type="entry name" value="GMC_oxred_N"/>
    <property type="match status" value="1"/>
</dbReference>
<evidence type="ECO:0000256" key="1">
    <source>
        <dbReference type="ARBA" id="ARBA00001974"/>
    </source>
</evidence>
<sequence length="537" mass="58218">MIRERRLESFDYIIIGAGSSGCVMAYRLSEDPRVSVLLIEGGGPDRNPLIHVPRGFGKTLTNGRLLWSYQPVKTGDYKDPETWLRGRVLGGSSSVNGMVYVRGLPSDYDEWEALGCDGWGWSDLGRCFAEMEDHALGPGGGRGVGGPLKVTLHPTRQPLCEAMIAAGREIGLSTVEDLNELDGEGMGYQPRTIWKGRRQSAVTAFLRPARRRPNLRVVTGEEATGILFEGKRASGVRTRGTAGLREWRCHGEVVLCAGALNTPKLLQLSGIGPAPLLRSVGIEVVQDSPDVGRNLRDHRLLNAQFRVRTGSENHAFSGFGLALSVARYALFRNGPIASAAFEVGAFAKSRPDLARPDAQFGMGPMSIDREFAGYRTEPHPGALCGGYVMRPQSAGSLEVTSKDPAAPLLIDPNYLSAEEDAAASVRLFRMLRRLFAQPALAPFVVSETYPGPQEVSSDDEIIDAFHRIGRSGQHAAGTCRMGSDPRSVVDPQLRVRGFKGLRIADISIMPTLVSGNTNAPAMAMAWRASDIILAERR</sequence>
<dbReference type="PANTHER" id="PTHR11552">
    <property type="entry name" value="GLUCOSE-METHANOL-CHOLINE GMC OXIDOREDUCTASE"/>
    <property type="match status" value="1"/>
</dbReference>
<evidence type="ECO:0000256" key="2">
    <source>
        <dbReference type="ARBA" id="ARBA00010790"/>
    </source>
</evidence>
<name>A0A916TSH5_9SPHN</name>
<dbReference type="PROSITE" id="PS00624">
    <property type="entry name" value="GMC_OXRED_2"/>
    <property type="match status" value="1"/>
</dbReference>
<dbReference type="Gene3D" id="3.30.560.10">
    <property type="entry name" value="Glucose Oxidase, domain 3"/>
    <property type="match status" value="1"/>
</dbReference>
<gene>
    <name evidence="9" type="ORF">GCM10011494_19120</name>
</gene>
<evidence type="ECO:0000259" key="8">
    <source>
        <dbReference type="PROSITE" id="PS00624"/>
    </source>
</evidence>
<reference evidence="9" key="1">
    <citation type="journal article" date="2014" name="Int. J. Syst. Evol. Microbiol.">
        <title>Complete genome sequence of Corynebacterium casei LMG S-19264T (=DSM 44701T), isolated from a smear-ripened cheese.</title>
        <authorList>
            <consortium name="US DOE Joint Genome Institute (JGI-PGF)"/>
            <person name="Walter F."/>
            <person name="Albersmeier A."/>
            <person name="Kalinowski J."/>
            <person name="Ruckert C."/>
        </authorList>
    </citation>
    <scope>NUCLEOTIDE SEQUENCE</scope>
    <source>
        <strain evidence="9">CGMCC 1.15095</strain>
    </source>
</reference>
<keyword evidence="4 5" id="KW-0274">FAD</keyword>
<accession>A0A916TSH5</accession>
<dbReference type="PANTHER" id="PTHR11552:SF147">
    <property type="entry name" value="CHOLINE DEHYDROGENASE, MITOCHONDRIAL"/>
    <property type="match status" value="1"/>
</dbReference>
<proteinExistence type="inferred from homology"/>
<evidence type="ECO:0000256" key="6">
    <source>
        <dbReference type="RuleBase" id="RU003968"/>
    </source>
</evidence>
<protein>
    <submittedName>
        <fullName evidence="9">GMC oxidoreductase</fullName>
    </submittedName>
</protein>
<evidence type="ECO:0000256" key="3">
    <source>
        <dbReference type="ARBA" id="ARBA00022630"/>
    </source>
</evidence>
<evidence type="ECO:0000256" key="4">
    <source>
        <dbReference type="ARBA" id="ARBA00022827"/>
    </source>
</evidence>
<organism evidence="9 10">
    <name type="scientific">Novosphingobium endophyticum</name>
    <dbReference type="NCBI Taxonomy" id="1955250"/>
    <lineage>
        <taxon>Bacteria</taxon>
        <taxon>Pseudomonadati</taxon>
        <taxon>Pseudomonadota</taxon>
        <taxon>Alphaproteobacteria</taxon>
        <taxon>Sphingomonadales</taxon>
        <taxon>Sphingomonadaceae</taxon>
        <taxon>Novosphingobium</taxon>
    </lineage>
</organism>
<dbReference type="InterPro" id="IPR007867">
    <property type="entry name" value="GMC_OxRtase_C"/>
</dbReference>
<comment type="caution">
    <text evidence="9">The sequence shown here is derived from an EMBL/GenBank/DDBJ whole genome shotgun (WGS) entry which is preliminary data.</text>
</comment>
<keyword evidence="10" id="KW-1185">Reference proteome</keyword>
<evidence type="ECO:0000259" key="7">
    <source>
        <dbReference type="PROSITE" id="PS00623"/>
    </source>
</evidence>
<evidence type="ECO:0000256" key="5">
    <source>
        <dbReference type="PIRSR" id="PIRSR000137-2"/>
    </source>
</evidence>
<dbReference type="AlphaFoldDB" id="A0A916TSH5"/>
<feature type="domain" description="Glucose-methanol-choline oxidoreductase N-terminal" evidence="8">
    <location>
        <begin position="258"/>
        <end position="272"/>
    </location>
</feature>
<dbReference type="InterPro" id="IPR036188">
    <property type="entry name" value="FAD/NAD-bd_sf"/>
</dbReference>
<feature type="binding site" evidence="5">
    <location>
        <begin position="96"/>
        <end position="99"/>
    </location>
    <ligand>
        <name>FAD</name>
        <dbReference type="ChEBI" id="CHEBI:57692"/>
    </ligand>
</feature>
<keyword evidence="3 6" id="KW-0285">Flavoprotein</keyword>
<feature type="binding site" evidence="5">
    <location>
        <position position="88"/>
    </location>
    <ligand>
        <name>FAD</name>
        <dbReference type="ChEBI" id="CHEBI:57692"/>
    </ligand>
</feature>
<dbReference type="InterPro" id="IPR012132">
    <property type="entry name" value="GMC_OxRdtase"/>
</dbReference>
<dbReference type="Pfam" id="PF05199">
    <property type="entry name" value="GMC_oxred_C"/>
    <property type="match status" value="1"/>
</dbReference>
<dbReference type="GO" id="GO:0016614">
    <property type="term" value="F:oxidoreductase activity, acting on CH-OH group of donors"/>
    <property type="evidence" value="ECO:0007669"/>
    <property type="project" value="InterPro"/>
</dbReference>
<dbReference type="InterPro" id="IPR000172">
    <property type="entry name" value="GMC_OxRdtase_N"/>
</dbReference>
<dbReference type="PROSITE" id="PS00623">
    <property type="entry name" value="GMC_OXRED_1"/>
    <property type="match status" value="1"/>
</dbReference>
<dbReference type="SUPFAM" id="SSF51905">
    <property type="entry name" value="FAD/NAD(P)-binding domain"/>
    <property type="match status" value="1"/>
</dbReference>
<evidence type="ECO:0000313" key="9">
    <source>
        <dbReference type="EMBL" id="GGC00746.1"/>
    </source>
</evidence>
<dbReference type="GO" id="GO:0050660">
    <property type="term" value="F:flavin adenine dinucleotide binding"/>
    <property type="evidence" value="ECO:0007669"/>
    <property type="project" value="InterPro"/>
</dbReference>
<dbReference type="Proteomes" id="UP000608154">
    <property type="component" value="Unassembled WGS sequence"/>
</dbReference>
<dbReference type="SUPFAM" id="SSF54373">
    <property type="entry name" value="FAD-linked reductases, C-terminal domain"/>
    <property type="match status" value="1"/>
</dbReference>
<comment type="similarity">
    <text evidence="2 6">Belongs to the GMC oxidoreductase family.</text>
</comment>
<comment type="cofactor">
    <cofactor evidence="1 5">
        <name>FAD</name>
        <dbReference type="ChEBI" id="CHEBI:57692"/>
    </cofactor>
</comment>